<dbReference type="Proteomes" id="UP001364695">
    <property type="component" value="Unassembled WGS sequence"/>
</dbReference>
<organism evidence="1 2">
    <name type="scientific">Amphibiibacter pelophylacis</name>
    <dbReference type="NCBI Taxonomy" id="1799477"/>
    <lineage>
        <taxon>Bacteria</taxon>
        <taxon>Pseudomonadati</taxon>
        <taxon>Pseudomonadota</taxon>
        <taxon>Betaproteobacteria</taxon>
        <taxon>Burkholderiales</taxon>
        <taxon>Sphaerotilaceae</taxon>
        <taxon>Amphibiibacter</taxon>
    </lineage>
</organism>
<name>A0ACC6P248_9BURK</name>
<evidence type="ECO:0000313" key="1">
    <source>
        <dbReference type="EMBL" id="MEJ7138277.1"/>
    </source>
</evidence>
<dbReference type="EMBL" id="JAWDIE010000009">
    <property type="protein sequence ID" value="MEJ7138277.1"/>
    <property type="molecule type" value="Genomic_DNA"/>
</dbReference>
<keyword evidence="2" id="KW-1185">Reference proteome</keyword>
<accession>A0ACC6P248</accession>
<comment type="caution">
    <text evidence="1">The sequence shown here is derived from an EMBL/GenBank/DDBJ whole genome shotgun (WGS) entry which is preliminary data.</text>
</comment>
<gene>
    <name evidence="1" type="ORF">RV045_07515</name>
</gene>
<evidence type="ECO:0000313" key="2">
    <source>
        <dbReference type="Proteomes" id="UP001364695"/>
    </source>
</evidence>
<sequence>MIKNFLSTSLENLVVHSVRQGIRPAAAPAVIRHISRLSVAKRASDMHLPGWSLETSATAPGQFSTAPHPQYLLTFGFRAGHAVDVDLIDLSAKTTPA</sequence>
<protein>
    <submittedName>
        <fullName evidence="1">Uncharacterized protein</fullName>
    </submittedName>
</protein>
<proteinExistence type="predicted"/>
<reference evidence="1" key="1">
    <citation type="submission" date="2023-10" db="EMBL/GenBank/DDBJ databases">
        <title>Amphibacter perezi, gen. nov., sp. nov. a novel taxa of the family Comamonadaceae, class Betaproteobacteria isolated from the skin microbiota of Pelophylax perezi from different populations.</title>
        <authorList>
            <person name="Costa S."/>
            <person name="Proenca D.N."/>
            <person name="Lopes I."/>
            <person name="Morais P.V."/>
        </authorList>
    </citation>
    <scope>NUCLEOTIDE SEQUENCE</scope>
    <source>
        <strain evidence="1">SL12-8</strain>
    </source>
</reference>